<evidence type="ECO:0000256" key="1">
    <source>
        <dbReference type="SAM" id="SignalP"/>
    </source>
</evidence>
<protein>
    <recommendedName>
        <fullName evidence="4">Class D beta-lactamase</fullName>
    </recommendedName>
</protein>
<keyword evidence="3" id="KW-1185">Reference proteome</keyword>
<dbReference type="InterPro" id="IPR012338">
    <property type="entry name" value="Beta-lactam/transpept-like"/>
</dbReference>
<name>A0AAE3LRL3_9BACT</name>
<dbReference type="Gene3D" id="3.40.710.10">
    <property type="entry name" value="DD-peptidase/beta-lactamase superfamily"/>
    <property type="match status" value="1"/>
</dbReference>
<dbReference type="SUPFAM" id="SSF56601">
    <property type="entry name" value="beta-lactamase/transpeptidase-like"/>
    <property type="match status" value="1"/>
</dbReference>
<evidence type="ECO:0000313" key="2">
    <source>
        <dbReference type="EMBL" id="MCU7695550.1"/>
    </source>
</evidence>
<dbReference type="Proteomes" id="UP001209317">
    <property type="component" value="Unassembled WGS sequence"/>
</dbReference>
<dbReference type="PROSITE" id="PS51257">
    <property type="entry name" value="PROKAR_LIPOPROTEIN"/>
    <property type="match status" value="1"/>
</dbReference>
<accession>A0AAE3LRL3</accession>
<evidence type="ECO:0000313" key="3">
    <source>
        <dbReference type="Proteomes" id="UP001209317"/>
    </source>
</evidence>
<dbReference type="AlphaFoldDB" id="A0AAE3LRL3"/>
<dbReference type="RefSeq" id="WP_263039035.1">
    <property type="nucleotide sequence ID" value="NZ_JAOTPL010000036.1"/>
</dbReference>
<reference evidence="2" key="1">
    <citation type="submission" date="2022-10" db="EMBL/GenBank/DDBJ databases">
        <authorList>
            <person name="Kim H.S."/>
            <person name="Kim J.-S."/>
            <person name="Suh M.K."/>
            <person name="Eom M.K."/>
            <person name="Lee J.-S."/>
        </authorList>
    </citation>
    <scope>NUCLEOTIDE SEQUENCE</scope>
    <source>
        <strain evidence="2">LIP-5</strain>
    </source>
</reference>
<evidence type="ECO:0008006" key="4">
    <source>
        <dbReference type="Google" id="ProtNLM"/>
    </source>
</evidence>
<feature type="chain" id="PRO_5041900201" description="Class D beta-lactamase" evidence="1">
    <location>
        <begin position="22"/>
        <end position="257"/>
    </location>
</feature>
<gene>
    <name evidence="2" type="ORF">OD355_13575</name>
</gene>
<feature type="signal peptide" evidence="1">
    <location>
        <begin position="1"/>
        <end position="21"/>
    </location>
</feature>
<keyword evidence="1" id="KW-0732">Signal</keyword>
<comment type="caution">
    <text evidence="2">The sequence shown here is derived from an EMBL/GenBank/DDBJ whole genome shotgun (WGS) entry which is preliminary data.</text>
</comment>
<proteinExistence type="predicted"/>
<organism evidence="2 3">
    <name type="scientific">Haoranjiania flava</name>
    <dbReference type="NCBI Taxonomy" id="1856322"/>
    <lineage>
        <taxon>Bacteria</taxon>
        <taxon>Pseudomonadati</taxon>
        <taxon>Bacteroidota</taxon>
        <taxon>Chitinophagia</taxon>
        <taxon>Chitinophagales</taxon>
        <taxon>Chitinophagaceae</taxon>
        <taxon>Haoranjiania</taxon>
    </lineage>
</organism>
<sequence length="257" mass="29238">MRNIYMIAGLVLLFISCSPNNVTQNNHLAEFFKKYQFSGSFALLNNANDDFSIYNLEDYRDSAYAPGPAFDLLNAMIAIEAGTITDENSFLENTGSNNTLKNSFEKNPVFFDSLAKHTGKDHMQFWIDSVHYGQVKIDQNVSAFWKDNSLKLSADEQLGFIKNLYFSNLPFQKRTQAIGKNLLGKEANTKYTLAYNKGIAPHGDKFVSLITGWIVENKHVYFFSLTTKHADKDMLRGNSEKLLKEILKDYGFFEGKK</sequence>
<dbReference type="EMBL" id="JAOTPL010000036">
    <property type="protein sequence ID" value="MCU7695550.1"/>
    <property type="molecule type" value="Genomic_DNA"/>
</dbReference>